<evidence type="ECO:0000256" key="2">
    <source>
        <dbReference type="ARBA" id="ARBA00023239"/>
    </source>
</evidence>
<sequence length="274" mass="29933">MLVESLSGGRVALVTLNRPEALNAINTALALRFIEVLRDLAERPAVRVIILSGAGDRAFCAGADLKERLGMTPEAWTRQHRIFERMHRLVRSVRRPIFAAVNGVAVGGGCELAMSTDFLIASEAARFGQPEVRRGIMPGAGGTQFLPRFLPRGLALQLLMTGELISAQEAHRWGLVNRVCPPGDLLTVAREIGDLIAANSPAAVQQAKRSAKLGIGQPIELAIEIELECYQRMVAHPDRVEGVAAFNERRPPNFLDAWCPATGFKWSTRSSPRR</sequence>
<dbReference type="PANTHER" id="PTHR11941">
    <property type="entry name" value="ENOYL-COA HYDRATASE-RELATED"/>
    <property type="match status" value="1"/>
</dbReference>
<dbReference type="AlphaFoldDB" id="A0A537LIH2"/>
<dbReference type="InterPro" id="IPR001753">
    <property type="entry name" value="Enoyl-CoA_hydra/iso"/>
</dbReference>
<proteinExistence type="inferred from homology"/>
<dbReference type="Pfam" id="PF00378">
    <property type="entry name" value="ECH_1"/>
    <property type="match status" value="1"/>
</dbReference>
<accession>A0A537LIH2</accession>
<reference evidence="3 4" key="1">
    <citation type="journal article" date="2019" name="Nat. Microbiol.">
        <title>Mediterranean grassland soil C-N compound turnover is dependent on rainfall and depth, and is mediated by genomically divergent microorganisms.</title>
        <authorList>
            <person name="Diamond S."/>
            <person name="Andeer P.F."/>
            <person name="Li Z."/>
            <person name="Crits-Christoph A."/>
            <person name="Burstein D."/>
            <person name="Anantharaman K."/>
            <person name="Lane K.R."/>
            <person name="Thomas B.C."/>
            <person name="Pan C."/>
            <person name="Northen T.R."/>
            <person name="Banfield J.F."/>
        </authorList>
    </citation>
    <scope>NUCLEOTIDE SEQUENCE [LARGE SCALE GENOMIC DNA]</scope>
    <source>
        <strain evidence="3">NP_5</strain>
    </source>
</reference>
<evidence type="ECO:0000256" key="1">
    <source>
        <dbReference type="ARBA" id="ARBA00005254"/>
    </source>
</evidence>
<gene>
    <name evidence="3" type="ORF">E6H02_10915</name>
</gene>
<dbReference type="InterPro" id="IPR029045">
    <property type="entry name" value="ClpP/crotonase-like_dom_sf"/>
</dbReference>
<dbReference type="EMBL" id="VBAM01000450">
    <property type="protein sequence ID" value="TMJ07790.1"/>
    <property type="molecule type" value="Genomic_DNA"/>
</dbReference>
<comment type="caution">
    <text evidence="3">The sequence shown here is derived from an EMBL/GenBank/DDBJ whole genome shotgun (WGS) entry which is preliminary data.</text>
</comment>
<protein>
    <submittedName>
        <fullName evidence="3">Enoyl-CoA hydratase</fullName>
        <ecNumber evidence="3">4.2.1.17</ecNumber>
    </submittedName>
</protein>
<dbReference type="Gene3D" id="1.10.12.10">
    <property type="entry name" value="Lyase 2-enoyl-coa Hydratase, Chain A, domain 2"/>
    <property type="match status" value="1"/>
</dbReference>
<dbReference type="GO" id="GO:0006635">
    <property type="term" value="P:fatty acid beta-oxidation"/>
    <property type="evidence" value="ECO:0007669"/>
    <property type="project" value="TreeGrafter"/>
</dbReference>
<keyword evidence="2 3" id="KW-0456">Lyase</keyword>
<dbReference type="Gene3D" id="3.90.226.10">
    <property type="entry name" value="2-enoyl-CoA Hydratase, Chain A, domain 1"/>
    <property type="match status" value="1"/>
</dbReference>
<dbReference type="SUPFAM" id="SSF52096">
    <property type="entry name" value="ClpP/crotonase"/>
    <property type="match status" value="1"/>
</dbReference>
<evidence type="ECO:0000313" key="4">
    <source>
        <dbReference type="Proteomes" id="UP000320393"/>
    </source>
</evidence>
<dbReference type="GO" id="GO:0004300">
    <property type="term" value="F:enoyl-CoA hydratase activity"/>
    <property type="evidence" value="ECO:0007669"/>
    <property type="project" value="UniProtKB-EC"/>
</dbReference>
<dbReference type="PANTHER" id="PTHR11941:SF54">
    <property type="entry name" value="ENOYL-COA HYDRATASE, MITOCHONDRIAL"/>
    <property type="match status" value="1"/>
</dbReference>
<dbReference type="EC" id="4.2.1.17" evidence="3"/>
<name>A0A537LIH2_9BACT</name>
<comment type="similarity">
    <text evidence="1">Belongs to the enoyl-CoA hydratase/isomerase family.</text>
</comment>
<dbReference type="Proteomes" id="UP000320393">
    <property type="component" value="Unassembled WGS sequence"/>
</dbReference>
<dbReference type="CDD" id="cd06558">
    <property type="entry name" value="crotonase-like"/>
    <property type="match status" value="1"/>
</dbReference>
<organism evidence="3 4">
    <name type="scientific">Candidatus Segetimicrobium genomatis</name>
    <dbReference type="NCBI Taxonomy" id="2569760"/>
    <lineage>
        <taxon>Bacteria</taxon>
        <taxon>Bacillati</taxon>
        <taxon>Candidatus Sysuimicrobiota</taxon>
        <taxon>Candidatus Sysuimicrobiia</taxon>
        <taxon>Candidatus Sysuimicrobiales</taxon>
        <taxon>Candidatus Segetimicrobiaceae</taxon>
        <taxon>Candidatus Segetimicrobium</taxon>
    </lineage>
</organism>
<evidence type="ECO:0000313" key="3">
    <source>
        <dbReference type="EMBL" id="TMJ07790.1"/>
    </source>
</evidence>
<dbReference type="FunFam" id="3.90.226.10:FF:000009">
    <property type="entry name" value="Carnitinyl-CoA dehydratase"/>
    <property type="match status" value="1"/>
</dbReference>
<dbReference type="InterPro" id="IPR014748">
    <property type="entry name" value="Enoyl-CoA_hydra_C"/>
</dbReference>